<proteinExistence type="inferred from homology"/>
<evidence type="ECO:0000256" key="4">
    <source>
        <dbReference type="ARBA" id="ARBA00022692"/>
    </source>
</evidence>
<accession>A0AAV2Z6W3</accession>
<evidence type="ECO:0000259" key="11">
    <source>
        <dbReference type="Pfam" id="PF00149"/>
    </source>
</evidence>
<dbReference type="PANTHER" id="PTHR13315">
    <property type="entry name" value="METALLO PHOSPHOESTERASE RELATED"/>
    <property type="match status" value="1"/>
</dbReference>
<evidence type="ECO:0000256" key="9">
    <source>
        <dbReference type="ARBA" id="ARBA00023211"/>
    </source>
</evidence>
<keyword evidence="6" id="KW-0378">Hydrolase</keyword>
<feature type="domain" description="Calcineurin-like phosphoesterase" evidence="11">
    <location>
        <begin position="37"/>
        <end position="242"/>
    </location>
</feature>
<keyword evidence="7 10" id="KW-1133">Transmembrane helix</keyword>
<evidence type="ECO:0000256" key="10">
    <source>
        <dbReference type="SAM" id="Phobius"/>
    </source>
</evidence>
<dbReference type="Pfam" id="PF00149">
    <property type="entry name" value="Metallophos"/>
    <property type="match status" value="1"/>
</dbReference>
<comment type="cofactor">
    <cofactor evidence="1">
        <name>Mn(2+)</name>
        <dbReference type="ChEBI" id="CHEBI:29035"/>
    </cofactor>
</comment>
<keyword evidence="4 10" id="KW-0812">Transmembrane</keyword>
<evidence type="ECO:0000256" key="3">
    <source>
        <dbReference type="ARBA" id="ARBA00008895"/>
    </source>
</evidence>
<gene>
    <name evidence="12" type="ORF">N0F65_002317</name>
</gene>
<evidence type="ECO:0000256" key="8">
    <source>
        <dbReference type="ARBA" id="ARBA00023136"/>
    </source>
</evidence>
<comment type="caution">
    <text evidence="12">The sequence shown here is derived from an EMBL/GenBank/DDBJ whole genome shotgun (WGS) entry which is preliminary data.</text>
</comment>
<dbReference type="GO" id="GO:0006506">
    <property type="term" value="P:GPI anchor biosynthetic process"/>
    <property type="evidence" value="ECO:0007669"/>
    <property type="project" value="InterPro"/>
</dbReference>
<name>A0AAV2Z6W3_9STRA</name>
<evidence type="ECO:0000256" key="5">
    <source>
        <dbReference type="ARBA" id="ARBA00022723"/>
    </source>
</evidence>
<dbReference type="GO" id="GO:0046872">
    <property type="term" value="F:metal ion binding"/>
    <property type="evidence" value="ECO:0007669"/>
    <property type="project" value="UniProtKB-KW"/>
</dbReference>
<keyword evidence="9" id="KW-0464">Manganese</keyword>
<evidence type="ECO:0000256" key="7">
    <source>
        <dbReference type="ARBA" id="ARBA00022989"/>
    </source>
</evidence>
<evidence type="ECO:0000256" key="2">
    <source>
        <dbReference type="ARBA" id="ARBA00004141"/>
    </source>
</evidence>
<dbReference type="EMBL" id="DAKRPA010000052">
    <property type="protein sequence ID" value="DBA01182.1"/>
    <property type="molecule type" value="Genomic_DNA"/>
</dbReference>
<dbReference type="Proteomes" id="UP001146120">
    <property type="component" value="Unassembled WGS sequence"/>
</dbReference>
<dbReference type="InterPro" id="IPR004843">
    <property type="entry name" value="Calcineurin-like_PHP"/>
</dbReference>
<comment type="similarity">
    <text evidence="3">Belongs to the metallophosphoesterase superfamily. MPPE1 family.</text>
</comment>
<keyword evidence="13" id="KW-1185">Reference proteome</keyword>
<evidence type="ECO:0000313" key="13">
    <source>
        <dbReference type="Proteomes" id="UP001146120"/>
    </source>
</evidence>
<dbReference type="SUPFAM" id="SSF56300">
    <property type="entry name" value="Metallo-dependent phosphatases"/>
    <property type="match status" value="1"/>
</dbReference>
<keyword evidence="5" id="KW-0479">Metal-binding</keyword>
<dbReference type="Gene3D" id="3.60.21.10">
    <property type="match status" value="1"/>
</dbReference>
<dbReference type="GO" id="GO:0016787">
    <property type="term" value="F:hydrolase activity"/>
    <property type="evidence" value="ECO:0007669"/>
    <property type="project" value="UniProtKB-KW"/>
</dbReference>
<evidence type="ECO:0000256" key="1">
    <source>
        <dbReference type="ARBA" id="ARBA00001936"/>
    </source>
</evidence>
<dbReference type="GO" id="GO:0016020">
    <property type="term" value="C:membrane"/>
    <property type="evidence" value="ECO:0007669"/>
    <property type="project" value="UniProtKB-SubCell"/>
</dbReference>
<organism evidence="12 13">
    <name type="scientific">Lagenidium giganteum</name>
    <dbReference type="NCBI Taxonomy" id="4803"/>
    <lineage>
        <taxon>Eukaryota</taxon>
        <taxon>Sar</taxon>
        <taxon>Stramenopiles</taxon>
        <taxon>Oomycota</taxon>
        <taxon>Peronosporomycetes</taxon>
        <taxon>Pythiales</taxon>
        <taxon>Pythiaceae</taxon>
    </lineage>
</organism>
<protein>
    <recommendedName>
        <fullName evidence="11">Calcineurin-like phosphoesterase domain-containing protein</fullName>
    </recommendedName>
</protein>
<evidence type="ECO:0000256" key="6">
    <source>
        <dbReference type="ARBA" id="ARBA00022801"/>
    </source>
</evidence>
<sequence>MVVTALLGAQVAVYYLYALRCSFPTPHQQRASDSEVHVLVMSDMHLLGHRRRPRSQRVWVDWQMFMSIRAALDVHLPDMVLVLGDQFDEGGLPTPQDTWNVGNHDTSFGWYMSAEEIRRFEVDFGASNRVTEALGHTFVQLNTMALDTNVQDDDVKDSAQSNTTKLGMTRTRGSVVLMTHLPLYRADDMQCGDKRRNEGGHITYEHPSFPYEIHHHVLSPELTQELLTKLRPSIILSGHTHAWCEYQPSGEVNAKEFTIPTFSWGQRPDPSYALLTLSGTASAVALCHLPHEHHVFAFYAIIGVMLLTLLVTNMWKQRHRWSRKHADLKLN</sequence>
<comment type="subcellular location">
    <subcellularLocation>
        <location evidence="2">Membrane</location>
        <topology evidence="2">Multi-pass membrane protein</topology>
    </subcellularLocation>
</comment>
<reference evidence="12" key="1">
    <citation type="submission" date="2022-11" db="EMBL/GenBank/DDBJ databases">
        <authorList>
            <person name="Morgan W.R."/>
            <person name="Tartar A."/>
        </authorList>
    </citation>
    <scope>NUCLEOTIDE SEQUENCE</scope>
    <source>
        <strain evidence="12">ARSEF 373</strain>
    </source>
</reference>
<feature type="transmembrane region" description="Helical" evidence="10">
    <location>
        <begin position="296"/>
        <end position="315"/>
    </location>
</feature>
<keyword evidence="8 10" id="KW-0472">Membrane</keyword>
<evidence type="ECO:0000313" key="12">
    <source>
        <dbReference type="EMBL" id="DBA01182.1"/>
    </source>
</evidence>
<reference evidence="12" key="2">
    <citation type="journal article" date="2023" name="Microbiol Resour">
        <title>Decontamination and Annotation of the Draft Genome Sequence of the Oomycete Lagenidium giganteum ARSEF 373.</title>
        <authorList>
            <person name="Morgan W.R."/>
            <person name="Tartar A."/>
        </authorList>
    </citation>
    <scope>NUCLEOTIDE SEQUENCE</scope>
    <source>
        <strain evidence="12">ARSEF 373</strain>
    </source>
</reference>
<dbReference type="InterPro" id="IPR033308">
    <property type="entry name" value="PGAP5/Cdc1/Ted1"/>
</dbReference>
<dbReference type="InterPro" id="IPR029052">
    <property type="entry name" value="Metallo-depent_PP-like"/>
</dbReference>
<dbReference type="AlphaFoldDB" id="A0AAV2Z6W3"/>
<dbReference type="PANTHER" id="PTHR13315:SF0">
    <property type="entry name" value="METALLOPHOSPHOESTERASE 1"/>
    <property type="match status" value="1"/>
</dbReference>